<dbReference type="RefSeq" id="XP_038788551.1">
    <property type="nucleotide sequence ID" value="XM_038928844.1"/>
</dbReference>
<sequence length="872" mass="95772">MSARGPFLFLVARAIGALGSPVAIRDVAPAAATVSADSPAGVALFPQEAVQLTDKVLKTAESQTSDVDVNALFGFDSGNGTTAISKRALSSGQCKAFPGDSNYPKEWVWSMVDLLLGGALIKTTPIAAPCYKKSDWDNYDEIKCADISARFTAADLHTSDPTSMMWPLFQGRTCMPTDNPSGTCTLGGYASYSIDVENVAQVQLGVNFARNMNLRLTVKNTGHDYIGKSSGAGALSIWTHNLKDIQFIKNYKSTKYYGPAFKAGAGVQGFEILEAARDHDVTVLAGICETVGWSGGYVAGGGHSPLASIYGMAADQVLAYEVVTADGRFVTASESVNSDLFWALRGGGGGTFGIVTSVIAKAHPRIQVTKSVFSYQAPVNDSANFWKGVNAYMKRFPEFTNAGTYSYFWIWNYGTSLDFQMTPFFAPNHTIESFNALTKDYFDDLRSFNLSVTPNTTYYEDFYSANKGSWGADILGVTNIRQATRLFPKSLWETEAKFNSFYTTIKDTVMKGHTVGGYHMAPGNPSNVDNAVNEAWRDTQSFLITAILVPEDATAAQFAEASDYLTYDIMDSWRAVAPASEGGGVYLNEADIQEPNWQTDFYGANHYPKLLEVKKKWDPKGVFYATTAVGSENWVVKDGDQGAQTQNDQGMPTSNEDRLLFELENGLVTDSCDVVRRKIRTLIDNGEMKVGEFQKEVNITPNAYSRFMSQHGKDKGSEFSVYLAAWAFFKTREIQGIKTTPNKKAKSSQGPAEKEKRTQRQVVTAFLRAASTSFHNPPKTLNARQLSAFRSKKGALNGNTSGVFYGAYVYFEKLRIKEGKPKSKKRQEMEEIHAKDGGLDTKRMQDRLLTLAGDHWHHDAYGRTILNGEVLL</sequence>
<evidence type="ECO:0000256" key="3">
    <source>
        <dbReference type="SAM" id="MobiDB-lite"/>
    </source>
</evidence>
<dbReference type="InterPro" id="IPR050432">
    <property type="entry name" value="FAD-linked_Oxidoreductases_BP"/>
</dbReference>
<evidence type="ECO:0000256" key="4">
    <source>
        <dbReference type="SAM" id="SignalP"/>
    </source>
</evidence>
<evidence type="ECO:0000259" key="5">
    <source>
        <dbReference type="PROSITE" id="PS51387"/>
    </source>
</evidence>
<evidence type="ECO:0000313" key="6">
    <source>
        <dbReference type="EMBL" id="KAF7678416.1"/>
    </source>
</evidence>
<dbReference type="GeneID" id="62202022"/>
<dbReference type="AlphaFoldDB" id="A0A8H7B6E2"/>
<dbReference type="PANTHER" id="PTHR13878:SF91">
    <property type="entry name" value="FAD BINDING DOMAIN PROTEIN (AFU_ORTHOLOGUE AFUA_6G12070)-RELATED"/>
    <property type="match status" value="1"/>
</dbReference>
<evidence type="ECO:0000256" key="1">
    <source>
        <dbReference type="ARBA" id="ARBA00005466"/>
    </source>
</evidence>
<dbReference type="PROSITE" id="PS51387">
    <property type="entry name" value="FAD_PCMH"/>
    <property type="match status" value="1"/>
</dbReference>
<evidence type="ECO:0000256" key="2">
    <source>
        <dbReference type="ARBA" id="ARBA00023002"/>
    </source>
</evidence>
<dbReference type="InterPro" id="IPR006094">
    <property type="entry name" value="Oxid_FAD_bind_N"/>
</dbReference>
<name>A0A8H7B6E2_9PLEO</name>
<feature type="region of interest" description="Disordered" evidence="3">
    <location>
        <begin position="739"/>
        <end position="759"/>
    </location>
</feature>
<dbReference type="GO" id="GO:0016491">
    <property type="term" value="F:oxidoreductase activity"/>
    <property type="evidence" value="ECO:0007669"/>
    <property type="project" value="UniProtKB-KW"/>
</dbReference>
<dbReference type="InterPro" id="IPR012951">
    <property type="entry name" value="BBE"/>
</dbReference>
<reference evidence="6" key="1">
    <citation type="submission" date="2020-01" db="EMBL/GenBank/DDBJ databases">
        <authorList>
            <person name="Feng Z.H.Z."/>
        </authorList>
    </citation>
    <scope>NUCLEOTIDE SEQUENCE</scope>
    <source>
        <strain evidence="6">CBS107.38</strain>
    </source>
</reference>
<feature type="signal peptide" evidence="4">
    <location>
        <begin position="1"/>
        <end position="19"/>
    </location>
</feature>
<comment type="caution">
    <text evidence="6">The sequence shown here is derived from an EMBL/GenBank/DDBJ whole genome shotgun (WGS) entry which is preliminary data.</text>
</comment>
<dbReference type="InterPro" id="IPR036318">
    <property type="entry name" value="FAD-bd_PCMH-like_sf"/>
</dbReference>
<dbReference type="Pfam" id="PF01565">
    <property type="entry name" value="FAD_binding_4"/>
    <property type="match status" value="1"/>
</dbReference>
<comment type="similarity">
    <text evidence="1">Belongs to the oxygen-dependent FAD-linked oxidoreductase family.</text>
</comment>
<dbReference type="Pfam" id="PF08031">
    <property type="entry name" value="BBE"/>
    <property type="match status" value="1"/>
</dbReference>
<dbReference type="Gene3D" id="3.30.465.10">
    <property type="match status" value="2"/>
</dbReference>
<keyword evidence="2" id="KW-0560">Oxidoreductase</keyword>
<dbReference type="EMBL" id="JAAABM010000004">
    <property type="protein sequence ID" value="KAF7678416.1"/>
    <property type="molecule type" value="Genomic_DNA"/>
</dbReference>
<dbReference type="PANTHER" id="PTHR13878">
    <property type="entry name" value="GULONOLACTONE OXIDASE"/>
    <property type="match status" value="1"/>
</dbReference>
<proteinExistence type="inferred from homology"/>
<reference evidence="6" key="2">
    <citation type="submission" date="2020-08" db="EMBL/GenBank/DDBJ databases">
        <title>Draft Genome Sequence of Cumin Blight Pathogen Alternaria burnsii.</title>
        <authorList>
            <person name="Feng Z."/>
        </authorList>
    </citation>
    <scope>NUCLEOTIDE SEQUENCE</scope>
    <source>
        <strain evidence="6">CBS107.38</strain>
    </source>
</reference>
<keyword evidence="4" id="KW-0732">Signal</keyword>
<dbReference type="Pfam" id="PF24852">
    <property type="entry name" value="DUF7726"/>
    <property type="match status" value="1"/>
</dbReference>
<dbReference type="Proteomes" id="UP000596902">
    <property type="component" value="Unassembled WGS sequence"/>
</dbReference>
<dbReference type="GO" id="GO:0071949">
    <property type="term" value="F:FAD binding"/>
    <property type="evidence" value="ECO:0007669"/>
    <property type="project" value="InterPro"/>
</dbReference>
<organism evidence="6 7">
    <name type="scientific">Alternaria burnsii</name>
    <dbReference type="NCBI Taxonomy" id="1187904"/>
    <lineage>
        <taxon>Eukaryota</taxon>
        <taxon>Fungi</taxon>
        <taxon>Dikarya</taxon>
        <taxon>Ascomycota</taxon>
        <taxon>Pezizomycotina</taxon>
        <taxon>Dothideomycetes</taxon>
        <taxon>Pleosporomycetidae</taxon>
        <taxon>Pleosporales</taxon>
        <taxon>Pleosporineae</taxon>
        <taxon>Pleosporaceae</taxon>
        <taxon>Alternaria</taxon>
        <taxon>Alternaria sect. Alternaria</taxon>
    </lineage>
</organism>
<protein>
    <submittedName>
        <fullName evidence="6">Fad fmn-containing isoamyl alcohol oxidase</fullName>
    </submittedName>
</protein>
<keyword evidence="7" id="KW-1185">Reference proteome</keyword>
<evidence type="ECO:0000313" key="7">
    <source>
        <dbReference type="Proteomes" id="UP000596902"/>
    </source>
</evidence>
<dbReference type="SUPFAM" id="SSF56176">
    <property type="entry name" value="FAD-binding/transporter-associated domain-like"/>
    <property type="match status" value="1"/>
</dbReference>
<feature type="domain" description="FAD-binding PCMH-type" evidence="5">
    <location>
        <begin position="186"/>
        <end position="365"/>
    </location>
</feature>
<dbReference type="InterPro" id="IPR016169">
    <property type="entry name" value="FAD-bd_PCMH_sub2"/>
</dbReference>
<feature type="chain" id="PRO_5034061642" evidence="4">
    <location>
        <begin position="20"/>
        <end position="872"/>
    </location>
</feature>
<gene>
    <name evidence="6" type="ORF">GT037_003797</name>
</gene>
<dbReference type="InterPro" id="IPR056143">
    <property type="entry name" value="DUF7726"/>
</dbReference>
<accession>A0A8H7B6E2</accession>
<dbReference type="InterPro" id="IPR016166">
    <property type="entry name" value="FAD-bd_PCMH"/>
</dbReference>